<protein>
    <submittedName>
        <fullName evidence="1">Uncharacterized protein</fullName>
    </submittedName>
</protein>
<keyword evidence="2" id="KW-1185">Reference proteome</keyword>
<evidence type="ECO:0000313" key="2">
    <source>
        <dbReference type="Proteomes" id="UP000765160"/>
    </source>
</evidence>
<organism evidence="1 2">
    <name type="scientific">Falsiroseomonas frigidaquae</name>
    <dbReference type="NCBI Taxonomy" id="487318"/>
    <lineage>
        <taxon>Bacteria</taxon>
        <taxon>Pseudomonadati</taxon>
        <taxon>Pseudomonadota</taxon>
        <taxon>Alphaproteobacteria</taxon>
        <taxon>Acetobacterales</taxon>
        <taxon>Roseomonadaceae</taxon>
        <taxon>Falsiroseomonas</taxon>
    </lineage>
</organism>
<proteinExistence type="predicted"/>
<reference evidence="1 2" key="1">
    <citation type="submission" date="2020-03" db="EMBL/GenBank/DDBJ databases">
        <title>Roseomonas selenitidurans sp. nov. isolated from soil.</title>
        <authorList>
            <person name="Liu H."/>
        </authorList>
    </citation>
    <scope>NUCLEOTIDE SEQUENCE [LARGE SCALE GENOMIC DNA]</scope>
    <source>
        <strain evidence="1 2">JCM 15073</strain>
    </source>
</reference>
<sequence>MSSAQIMPSPMASYAAPLGEAGLFYDPVLRMGISWLDKPARPEPVVDAGSPVSLAEAVAGIVAIAAARARNAGELLALRRAVEHALDAPIQAIPRPAPDPRESGLSDLPEICDARAENEADRLGALLRRQSPG</sequence>
<dbReference type="Proteomes" id="UP000765160">
    <property type="component" value="Unassembled WGS sequence"/>
</dbReference>
<comment type="caution">
    <text evidence="1">The sequence shown here is derived from an EMBL/GenBank/DDBJ whole genome shotgun (WGS) entry which is preliminary data.</text>
</comment>
<dbReference type="RefSeq" id="WP_168053641.1">
    <property type="nucleotide sequence ID" value="NZ_JAATJR010000007.1"/>
</dbReference>
<dbReference type="EMBL" id="JAAVTX010000007">
    <property type="protein sequence ID" value="NKE47869.1"/>
    <property type="molecule type" value="Genomic_DNA"/>
</dbReference>
<accession>A0ABX1F6J4</accession>
<name>A0ABX1F6J4_9PROT</name>
<evidence type="ECO:0000313" key="1">
    <source>
        <dbReference type="EMBL" id="NKE47869.1"/>
    </source>
</evidence>
<gene>
    <name evidence="1" type="ORF">HB662_24040</name>
</gene>